<organism evidence="1">
    <name type="scientific">marine sediment metagenome</name>
    <dbReference type="NCBI Taxonomy" id="412755"/>
    <lineage>
        <taxon>unclassified sequences</taxon>
        <taxon>metagenomes</taxon>
        <taxon>ecological metagenomes</taxon>
    </lineage>
</organism>
<reference evidence="1" key="1">
    <citation type="journal article" date="2015" name="Nature">
        <title>Complex archaea that bridge the gap between prokaryotes and eukaryotes.</title>
        <authorList>
            <person name="Spang A."/>
            <person name="Saw J.H."/>
            <person name="Jorgensen S.L."/>
            <person name="Zaremba-Niedzwiedzka K."/>
            <person name="Martijn J."/>
            <person name="Lind A.E."/>
            <person name="van Eijk R."/>
            <person name="Schleper C."/>
            <person name="Guy L."/>
            <person name="Ettema T.J."/>
        </authorList>
    </citation>
    <scope>NUCLEOTIDE SEQUENCE</scope>
</reference>
<protein>
    <submittedName>
        <fullName evidence="1">Uncharacterized protein</fullName>
    </submittedName>
</protein>
<gene>
    <name evidence="1" type="ORF">LCGC14_1999090</name>
</gene>
<name>A0A0F9F403_9ZZZZ</name>
<evidence type="ECO:0000313" key="1">
    <source>
        <dbReference type="EMBL" id="KKL81008.1"/>
    </source>
</evidence>
<feature type="non-terminal residue" evidence="1">
    <location>
        <position position="95"/>
    </location>
</feature>
<comment type="caution">
    <text evidence="1">The sequence shown here is derived from an EMBL/GenBank/DDBJ whole genome shotgun (WGS) entry which is preliminary data.</text>
</comment>
<accession>A0A0F9F403</accession>
<proteinExistence type="predicted"/>
<sequence length="95" mass="11112">MVSWHAVFRDGSRLDQFDNDGNEISFGAVKKRFNDLKALSIRLGERLYTVSLLDGMFNVGGKCMYVLDTNIYPPDKLENIRPIYFERWQQDFNIT</sequence>
<dbReference type="EMBL" id="LAZR01022688">
    <property type="protein sequence ID" value="KKL81008.1"/>
    <property type="molecule type" value="Genomic_DNA"/>
</dbReference>
<dbReference type="AlphaFoldDB" id="A0A0F9F403"/>